<organism evidence="1 2">
    <name type="scientific">Chamaesiphon polymorphus CCALA 037</name>
    <dbReference type="NCBI Taxonomy" id="2107692"/>
    <lineage>
        <taxon>Bacteria</taxon>
        <taxon>Bacillati</taxon>
        <taxon>Cyanobacteriota</taxon>
        <taxon>Cyanophyceae</taxon>
        <taxon>Gomontiellales</taxon>
        <taxon>Chamaesiphonaceae</taxon>
        <taxon>Chamaesiphon</taxon>
    </lineage>
</organism>
<gene>
    <name evidence="1" type="ORF">C7B77_16685</name>
</gene>
<name>A0A2T1GC51_9CYAN</name>
<accession>A0A2T1GC51</accession>
<protein>
    <submittedName>
        <fullName evidence="1">Uncharacterized protein</fullName>
    </submittedName>
</protein>
<keyword evidence="2" id="KW-1185">Reference proteome</keyword>
<dbReference type="EMBL" id="PVWO01000223">
    <property type="protein sequence ID" value="PSB54927.1"/>
    <property type="molecule type" value="Genomic_DNA"/>
</dbReference>
<evidence type="ECO:0000313" key="1">
    <source>
        <dbReference type="EMBL" id="PSB54927.1"/>
    </source>
</evidence>
<evidence type="ECO:0000313" key="2">
    <source>
        <dbReference type="Proteomes" id="UP000238937"/>
    </source>
</evidence>
<reference evidence="1 2" key="1">
    <citation type="submission" date="2018-03" db="EMBL/GenBank/DDBJ databases">
        <title>The ancient ancestry and fast evolution of plastids.</title>
        <authorList>
            <person name="Moore K.R."/>
            <person name="Magnabosco C."/>
            <person name="Momper L."/>
            <person name="Gold D.A."/>
            <person name="Bosak T."/>
            <person name="Fournier G.P."/>
        </authorList>
    </citation>
    <scope>NUCLEOTIDE SEQUENCE [LARGE SCALE GENOMIC DNA]</scope>
    <source>
        <strain evidence="1 2">CCALA 037</strain>
    </source>
</reference>
<proteinExistence type="predicted"/>
<sequence>MTPARPQRPIAEIESDLLDCLLKCPQIDLQARPTTPDFTDYYRESDCPSILLDLRDENFQARSQAFLTHLQSCWTDIDRFTLNTHRFDRYR</sequence>
<dbReference type="AlphaFoldDB" id="A0A2T1GC51"/>
<dbReference type="RefSeq" id="WP_106307145.1">
    <property type="nucleotide sequence ID" value="NZ_PVWO01000223.1"/>
</dbReference>
<comment type="caution">
    <text evidence="1">The sequence shown here is derived from an EMBL/GenBank/DDBJ whole genome shotgun (WGS) entry which is preliminary data.</text>
</comment>
<dbReference type="Proteomes" id="UP000238937">
    <property type="component" value="Unassembled WGS sequence"/>
</dbReference>